<sequence>MQSSSCSFSLSLSGRHDPARRKLLILGALGLGAVSVAGNKAFAAGGGQSASLAMIGDLQTLDPMMTTADLVGTIMQHVYEPLYTFDDQWNVVPMLAAAMPVISQDGKVFEIALREGVQFHNGKTMGADDVVASLERWTRISPRGKAVAQQISAIKIISPAKIAIHLANRYAPLLAQLAFPSSMAAIFAKDTIATPLTQFIGTGPYKLKERRPDQYTILERFEAYSARTEKPSGYSGRRTAAIKELRFVPVPDSNTRVAGALSGQFAYADLLPVESVGQLERGGDEIVPIITQNFGFPYLVLNTREGALQKQAMRQAVQTAISAEELMAAAFGDPRFFIVEPNFFPKGTPYYSAAGAAHYNNNDPKKAAELARQAGYDGKPIRILTSRQYEFHYNIGMVMVEQFKRAGLAADLQVVDWATLLQRRNDAKLWDIYITHSGLFPEPMLSPPQLGSDAPGWWDTPEKAASLKAFNEEVDLARRGPLWSAVQEVVYDQVPFIELGKFNSLSARSSKLRNFVPGAWPFFWNTTLS</sequence>
<dbReference type="OrthoDB" id="9801799at2"/>
<dbReference type="Proteomes" id="UP000184226">
    <property type="component" value="Unassembled WGS sequence"/>
</dbReference>
<evidence type="ECO:0000256" key="2">
    <source>
        <dbReference type="ARBA" id="ARBA00022729"/>
    </source>
</evidence>
<gene>
    <name evidence="4" type="ORF">SAMN04488135_101130</name>
</gene>
<dbReference type="PANTHER" id="PTHR30290:SF38">
    <property type="entry name" value="D,D-DIPEPTIDE-BINDING PERIPLASMIC PROTEIN DDPA-RELATED"/>
    <property type="match status" value="1"/>
</dbReference>
<keyword evidence="5" id="KW-1185">Reference proteome</keyword>
<dbReference type="Pfam" id="PF00496">
    <property type="entry name" value="SBP_bac_5"/>
    <property type="match status" value="1"/>
</dbReference>
<dbReference type="GO" id="GO:0030288">
    <property type="term" value="C:outer membrane-bounded periplasmic space"/>
    <property type="evidence" value="ECO:0007669"/>
    <property type="project" value="UniProtKB-ARBA"/>
</dbReference>
<dbReference type="InterPro" id="IPR030678">
    <property type="entry name" value="Peptide/Ni-bd"/>
</dbReference>
<dbReference type="InterPro" id="IPR039424">
    <property type="entry name" value="SBP_5"/>
</dbReference>
<evidence type="ECO:0000313" key="4">
    <source>
        <dbReference type="EMBL" id="SHG72331.1"/>
    </source>
</evidence>
<dbReference type="STRING" id="658167.SAMN04488135_101130"/>
<dbReference type="InterPro" id="IPR000914">
    <property type="entry name" value="SBP_5_dom"/>
</dbReference>
<dbReference type="GO" id="GO:0015833">
    <property type="term" value="P:peptide transport"/>
    <property type="evidence" value="ECO:0007669"/>
    <property type="project" value="TreeGrafter"/>
</dbReference>
<dbReference type="GO" id="GO:1904680">
    <property type="term" value="F:peptide transmembrane transporter activity"/>
    <property type="evidence" value="ECO:0007669"/>
    <property type="project" value="TreeGrafter"/>
</dbReference>
<evidence type="ECO:0000259" key="3">
    <source>
        <dbReference type="Pfam" id="PF00496"/>
    </source>
</evidence>
<dbReference type="Gene3D" id="3.10.105.10">
    <property type="entry name" value="Dipeptide-binding Protein, Domain 3"/>
    <property type="match status" value="1"/>
</dbReference>
<feature type="domain" description="Solute-binding protein family 5" evidence="3">
    <location>
        <begin position="90"/>
        <end position="439"/>
    </location>
</feature>
<organism evidence="4 5">
    <name type="scientific">Pollutimonas bauzanensis</name>
    <dbReference type="NCBI Taxonomy" id="658167"/>
    <lineage>
        <taxon>Bacteria</taxon>
        <taxon>Pseudomonadati</taxon>
        <taxon>Pseudomonadota</taxon>
        <taxon>Betaproteobacteria</taxon>
        <taxon>Burkholderiales</taxon>
        <taxon>Alcaligenaceae</taxon>
        <taxon>Pollutimonas</taxon>
    </lineage>
</organism>
<dbReference type="AlphaFoldDB" id="A0A1M5M4Z4"/>
<reference evidence="4 5" key="1">
    <citation type="submission" date="2016-11" db="EMBL/GenBank/DDBJ databases">
        <authorList>
            <person name="Jaros S."/>
            <person name="Januszkiewicz K."/>
            <person name="Wedrychowicz H."/>
        </authorList>
    </citation>
    <scope>NUCLEOTIDE SEQUENCE [LARGE SCALE GENOMIC DNA]</scope>
    <source>
        <strain evidence="4 5">CGMCC 1.10190</strain>
    </source>
</reference>
<keyword evidence="2" id="KW-0732">Signal</keyword>
<dbReference type="RefSeq" id="WP_073101001.1">
    <property type="nucleotide sequence ID" value="NZ_FQXE01000001.1"/>
</dbReference>
<evidence type="ECO:0000313" key="5">
    <source>
        <dbReference type="Proteomes" id="UP000184226"/>
    </source>
</evidence>
<dbReference type="SUPFAM" id="SSF53850">
    <property type="entry name" value="Periplasmic binding protein-like II"/>
    <property type="match status" value="1"/>
</dbReference>
<dbReference type="GO" id="GO:0043190">
    <property type="term" value="C:ATP-binding cassette (ABC) transporter complex"/>
    <property type="evidence" value="ECO:0007669"/>
    <property type="project" value="InterPro"/>
</dbReference>
<protein>
    <submittedName>
        <fullName evidence="4">Peptide/nickel transport system substrate-binding protein</fullName>
    </submittedName>
</protein>
<evidence type="ECO:0000256" key="1">
    <source>
        <dbReference type="ARBA" id="ARBA00005695"/>
    </source>
</evidence>
<dbReference type="EMBL" id="FQXE01000001">
    <property type="protein sequence ID" value="SHG72331.1"/>
    <property type="molecule type" value="Genomic_DNA"/>
</dbReference>
<dbReference type="CDD" id="cd08502">
    <property type="entry name" value="PBP2_NikA_DppA_OppA_like_16"/>
    <property type="match status" value="1"/>
</dbReference>
<dbReference type="PIRSF" id="PIRSF002741">
    <property type="entry name" value="MppA"/>
    <property type="match status" value="1"/>
</dbReference>
<dbReference type="PANTHER" id="PTHR30290">
    <property type="entry name" value="PERIPLASMIC BINDING COMPONENT OF ABC TRANSPORTER"/>
    <property type="match status" value="1"/>
</dbReference>
<proteinExistence type="inferred from homology"/>
<name>A0A1M5M4Z4_9BURK</name>
<dbReference type="Gene3D" id="3.40.190.10">
    <property type="entry name" value="Periplasmic binding protein-like II"/>
    <property type="match status" value="1"/>
</dbReference>
<accession>A0A1M5M4Z4</accession>
<comment type="similarity">
    <text evidence="1">Belongs to the bacterial solute-binding protein 5 family.</text>
</comment>